<feature type="transmembrane region" description="Helical" evidence="1">
    <location>
        <begin position="93"/>
        <end position="112"/>
    </location>
</feature>
<feature type="transmembrane region" description="Helical" evidence="1">
    <location>
        <begin position="273"/>
        <end position="290"/>
    </location>
</feature>
<keyword evidence="1" id="KW-0812">Transmembrane</keyword>
<feature type="transmembrane region" description="Helical" evidence="1">
    <location>
        <begin position="67"/>
        <end position="86"/>
    </location>
</feature>
<dbReference type="Pfam" id="PF23167">
    <property type="entry name" value="DUF7057"/>
    <property type="match status" value="1"/>
</dbReference>
<keyword evidence="1" id="KW-0472">Membrane</keyword>
<gene>
    <name evidence="3" type="ORF">F4V73_16515</name>
</gene>
<reference evidence="3 4" key="1">
    <citation type="submission" date="2019-09" db="EMBL/GenBank/DDBJ databases">
        <title>Draft genome sequence of various Type strains from the CCUG.</title>
        <authorList>
            <person name="Pineiro-Iglesias B."/>
            <person name="Tunovic T."/>
            <person name="Unosson C."/>
            <person name="Inganas E."/>
            <person name="Ohlen M."/>
            <person name="Cardew S."/>
            <person name="Jensie-Markopoulos S."/>
            <person name="Salva-Serra F."/>
            <person name="Jaen-Luchoro D."/>
            <person name="Karlsson R."/>
            <person name="Svensson-Stadler L."/>
            <person name="Chun J."/>
            <person name="Moore E."/>
        </authorList>
    </citation>
    <scope>NUCLEOTIDE SEQUENCE [LARGE SCALE GENOMIC DNA]</scope>
    <source>
        <strain evidence="3 4">CCUG 53682T</strain>
    </source>
</reference>
<feature type="transmembrane region" description="Helical" evidence="1">
    <location>
        <begin position="372"/>
        <end position="393"/>
    </location>
</feature>
<evidence type="ECO:0000256" key="1">
    <source>
        <dbReference type="SAM" id="Phobius"/>
    </source>
</evidence>
<feature type="transmembrane region" description="Helical" evidence="1">
    <location>
        <begin position="302"/>
        <end position="326"/>
    </location>
</feature>
<dbReference type="Proteomes" id="UP000322181">
    <property type="component" value="Unassembled WGS sequence"/>
</dbReference>
<evidence type="ECO:0000259" key="2">
    <source>
        <dbReference type="Pfam" id="PF23167"/>
    </source>
</evidence>
<comment type="caution">
    <text evidence="3">The sequence shown here is derived from an EMBL/GenBank/DDBJ whole genome shotgun (WGS) entry which is preliminary data.</text>
</comment>
<protein>
    <submittedName>
        <fullName evidence="3">DUF4153 domain-containing protein</fullName>
    </submittedName>
</protein>
<dbReference type="InterPro" id="IPR055485">
    <property type="entry name" value="DUF7057"/>
</dbReference>
<organism evidence="3 4">
    <name type="scientific">Morganella psychrotolerans</name>
    <dbReference type="NCBI Taxonomy" id="368603"/>
    <lineage>
        <taxon>Bacteria</taxon>
        <taxon>Pseudomonadati</taxon>
        <taxon>Pseudomonadota</taxon>
        <taxon>Gammaproteobacteria</taxon>
        <taxon>Enterobacterales</taxon>
        <taxon>Morganellaceae</taxon>
        <taxon>Morganella</taxon>
    </lineage>
</organism>
<dbReference type="EMBL" id="VXKB01000006">
    <property type="protein sequence ID" value="KAA8713543.1"/>
    <property type="molecule type" value="Genomic_DNA"/>
</dbReference>
<name>A0A5M9QYI8_9GAMM</name>
<dbReference type="AlphaFoldDB" id="A0A5M9QYI8"/>
<accession>A0A5M9QYI8</accession>
<feature type="transmembrane region" description="Helical" evidence="1">
    <location>
        <begin position="237"/>
        <end position="261"/>
    </location>
</feature>
<feature type="transmembrane region" description="Helical" evidence="1">
    <location>
        <begin position="124"/>
        <end position="144"/>
    </location>
</feature>
<feature type="transmembrane region" description="Helical" evidence="1">
    <location>
        <begin position="165"/>
        <end position="193"/>
    </location>
</feature>
<sequence>MHKHIMFFRHAIFFTDQGSGMKNAIQQTSFSRYIYLFIIIMAILQGVVLYAATDYTLRNYIGLPAPVVYLPMLLAIFVPSVSSYLVTSLKSALFYLFLACAVLLIVWINFWYGGEAKLASESNSFTAIVMLTLLFFFLLPWLQLRLSTGVRNPDYLSLINSYIRNAVLGVLACVIGGIVAGIIKLAGFLFGIVNLTYLSEIFDNALIYWVGFCLGFNISLVFMRSAFDFQAGKIAGYVARVLLPVLNIIAVIFIAGLIFSAGTGARIGGLDSFTMLWFLILNIILLNLVYGAGPEPFRFRSWLNHFVLFSIVLLNIFSVLSLYGILTRVNQYSWSMSRLYAFTLALFLTAIILAYSIAVLSRRSNWAGLLGTINKAGILVLIAGILVISSPLADFNRISVNSLMTAIGDGKIKINSDLKYRLESLGRRGEAALATLEASPKYSTELERSPYEQSETVTLKEVLLIAKNSPALPDSWWTGKPDFPDSWYCKQEKTESECLGFMADVNKDGENDVVVCYYEPRISSFSCYVWQRITVVTEEGTETDEWQRVDSQESKFMSSEVRKNNWDALKEGRFSLKPKEWQQIETY</sequence>
<evidence type="ECO:0000313" key="3">
    <source>
        <dbReference type="EMBL" id="KAA8713543.1"/>
    </source>
</evidence>
<feature type="transmembrane region" description="Helical" evidence="1">
    <location>
        <begin position="338"/>
        <end position="360"/>
    </location>
</feature>
<evidence type="ECO:0000313" key="4">
    <source>
        <dbReference type="Proteomes" id="UP000322181"/>
    </source>
</evidence>
<feature type="transmembrane region" description="Helical" evidence="1">
    <location>
        <begin position="33"/>
        <end position="52"/>
    </location>
</feature>
<feature type="domain" description="DUF7057" evidence="2">
    <location>
        <begin position="458"/>
        <end position="584"/>
    </location>
</feature>
<keyword evidence="1" id="KW-1133">Transmembrane helix</keyword>
<proteinExistence type="predicted"/>
<feature type="transmembrane region" description="Helical" evidence="1">
    <location>
        <begin position="205"/>
        <end position="225"/>
    </location>
</feature>